<feature type="transmembrane region" description="Helical" evidence="1">
    <location>
        <begin position="81"/>
        <end position="100"/>
    </location>
</feature>
<dbReference type="PANTHER" id="PTHR23542:SF1">
    <property type="entry name" value="MAJOR FACILITATOR SUPERFAMILY (MFS) PROFILE DOMAIN-CONTAINING PROTEIN"/>
    <property type="match status" value="1"/>
</dbReference>
<dbReference type="EMBL" id="BONU01000014">
    <property type="protein sequence ID" value="GIG74039.1"/>
    <property type="molecule type" value="Genomic_DNA"/>
</dbReference>
<name>A0A8J3LMF1_9ACTN</name>
<dbReference type="InterPro" id="IPR036259">
    <property type="entry name" value="MFS_trans_sf"/>
</dbReference>
<evidence type="ECO:0000313" key="2">
    <source>
        <dbReference type="EMBL" id="GIG74039.1"/>
    </source>
</evidence>
<dbReference type="Proteomes" id="UP000653674">
    <property type="component" value="Unassembled WGS sequence"/>
</dbReference>
<dbReference type="Pfam" id="PF07690">
    <property type="entry name" value="MFS_1"/>
    <property type="match status" value="1"/>
</dbReference>
<dbReference type="AlphaFoldDB" id="A0A8J3LMF1"/>
<sequence length="430" mass="43215">MAAFRQYLAVWRLPGAPLLLIGGVLSRLGIGMTPLALLLLVHAATGRYTSAAIAGSAYALAGAALSPVAGRLADRVGPAPVLIVTAIAHPLALLALLGTATTHAPLFWIVVAAAAAGATYPPMTAAIRDAWNSLTDPRSGRFHLRNAALAAETSLFEVVFVLGPLLVAVFVMVSTPAAAIVAAAAVTLIGTLAVARGPAMRGWQREPGHDRTTGLGPLRVPGFPSLLACVFGLGMAFGAAGVVVPAYATAHAAVNAANGYGSAHADTLGGVLLAVWGVGSALGGVWFGTRQVSAALSRQLAWLLAAVAASLAVYSVMPTPVWLGVALVVGGATVAPALTVENSLVGRIVPNGMMNEAYTWVVTTSVAASSVGSSLSGVIVDRPGGVPWAFLLASAAVAGSAVIAGRRRGALGRADAHAALRVEDILTRAA</sequence>
<dbReference type="InterPro" id="IPR011701">
    <property type="entry name" value="MFS"/>
</dbReference>
<keyword evidence="1" id="KW-0472">Membrane</keyword>
<feature type="transmembrane region" description="Helical" evidence="1">
    <location>
        <begin position="106"/>
        <end position="127"/>
    </location>
</feature>
<evidence type="ECO:0000256" key="1">
    <source>
        <dbReference type="SAM" id="Phobius"/>
    </source>
</evidence>
<protein>
    <submittedName>
        <fullName evidence="2">MFS transporter</fullName>
    </submittedName>
</protein>
<feature type="transmembrane region" description="Helical" evidence="1">
    <location>
        <begin position="323"/>
        <end position="345"/>
    </location>
</feature>
<comment type="caution">
    <text evidence="2">The sequence shown here is derived from an EMBL/GenBank/DDBJ whole genome shotgun (WGS) entry which is preliminary data.</text>
</comment>
<feature type="transmembrane region" description="Helical" evidence="1">
    <location>
        <begin position="300"/>
        <end position="317"/>
    </location>
</feature>
<evidence type="ECO:0000313" key="3">
    <source>
        <dbReference type="Proteomes" id="UP000653674"/>
    </source>
</evidence>
<gene>
    <name evidence="2" type="ORF">Pfl04_24430</name>
</gene>
<dbReference type="GO" id="GO:0022857">
    <property type="term" value="F:transmembrane transporter activity"/>
    <property type="evidence" value="ECO:0007669"/>
    <property type="project" value="InterPro"/>
</dbReference>
<feature type="transmembrane region" description="Helical" evidence="1">
    <location>
        <begin position="226"/>
        <end position="248"/>
    </location>
</feature>
<feature type="transmembrane region" description="Helical" evidence="1">
    <location>
        <begin position="386"/>
        <end position="404"/>
    </location>
</feature>
<feature type="transmembrane region" description="Helical" evidence="1">
    <location>
        <begin position="48"/>
        <end position="69"/>
    </location>
</feature>
<accession>A0A8J3LMF1</accession>
<organism evidence="2 3">
    <name type="scientific">Planosporangium flavigriseum</name>
    <dbReference type="NCBI Taxonomy" id="373681"/>
    <lineage>
        <taxon>Bacteria</taxon>
        <taxon>Bacillati</taxon>
        <taxon>Actinomycetota</taxon>
        <taxon>Actinomycetes</taxon>
        <taxon>Micromonosporales</taxon>
        <taxon>Micromonosporaceae</taxon>
        <taxon>Planosporangium</taxon>
    </lineage>
</organism>
<reference evidence="2" key="1">
    <citation type="submission" date="2021-01" db="EMBL/GenBank/DDBJ databases">
        <title>Whole genome shotgun sequence of Planosporangium flavigriseum NBRC 105377.</title>
        <authorList>
            <person name="Komaki H."/>
            <person name="Tamura T."/>
        </authorList>
    </citation>
    <scope>NUCLEOTIDE SEQUENCE</scope>
    <source>
        <strain evidence="2">NBRC 105377</strain>
    </source>
</reference>
<feature type="transmembrane region" description="Helical" evidence="1">
    <location>
        <begin position="268"/>
        <end position="288"/>
    </location>
</feature>
<feature type="transmembrane region" description="Helical" evidence="1">
    <location>
        <begin position="148"/>
        <end position="171"/>
    </location>
</feature>
<dbReference type="Gene3D" id="1.20.1250.20">
    <property type="entry name" value="MFS general substrate transporter like domains"/>
    <property type="match status" value="1"/>
</dbReference>
<feature type="transmembrane region" description="Helical" evidence="1">
    <location>
        <begin position="177"/>
        <end position="195"/>
    </location>
</feature>
<proteinExistence type="predicted"/>
<dbReference type="SUPFAM" id="SSF103473">
    <property type="entry name" value="MFS general substrate transporter"/>
    <property type="match status" value="1"/>
</dbReference>
<keyword evidence="1" id="KW-0812">Transmembrane</keyword>
<feature type="transmembrane region" description="Helical" evidence="1">
    <location>
        <begin position="357"/>
        <end position="380"/>
    </location>
</feature>
<keyword evidence="1" id="KW-1133">Transmembrane helix</keyword>
<keyword evidence="3" id="KW-1185">Reference proteome</keyword>
<feature type="transmembrane region" description="Helical" evidence="1">
    <location>
        <begin position="18"/>
        <end position="42"/>
    </location>
</feature>
<dbReference type="PANTHER" id="PTHR23542">
    <property type="match status" value="1"/>
</dbReference>
<dbReference type="RefSeq" id="WP_168075374.1">
    <property type="nucleotide sequence ID" value="NZ_BAAAQJ010000019.1"/>
</dbReference>